<evidence type="ECO:0000313" key="11">
    <source>
        <dbReference type="Proteomes" id="UP000237684"/>
    </source>
</evidence>
<dbReference type="PROSITE" id="PS50126">
    <property type="entry name" value="S1"/>
    <property type="match status" value="1"/>
</dbReference>
<evidence type="ECO:0000256" key="7">
    <source>
        <dbReference type="HAMAP-Rule" id="MF_00945"/>
    </source>
</evidence>
<keyword evidence="6 7" id="KW-0804">Transcription</keyword>
<dbReference type="FunCoup" id="A0A2S8SVV4">
    <property type="interactions" value="343"/>
</dbReference>
<dbReference type="Gene3D" id="3.30.1480.10">
    <property type="entry name" value="NusA, N-terminal domain"/>
    <property type="match status" value="1"/>
</dbReference>
<evidence type="ECO:0000256" key="8">
    <source>
        <dbReference type="SAM" id="MobiDB-lite"/>
    </source>
</evidence>
<evidence type="ECO:0000256" key="5">
    <source>
        <dbReference type="ARBA" id="ARBA00023015"/>
    </source>
</evidence>
<evidence type="ECO:0000259" key="9">
    <source>
        <dbReference type="PROSITE" id="PS50126"/>
    </source>
</evidence>
<dbReference type="GO" id="GO:0031564">
    <property type="term" value="P:transcription antitermination"/>
    <property type="evidence" value="ECO:0007669"/>
    <property type="project" value="UniProtKB-UniRule"/>
</dbReference>
<dbReference type="InterPro" id="IPR015946">
    <property type="entry name" value="KH_dom-like_a/b"/>
</dbReference>
<dbReference type="GO" id="GO:0003700">
    <property type="term" value="F:DNA-binding transcription factor activity"/>
    <property type="evidence" value="ECO:0007669"/>
    <property type="project" value="InterPro"/>
</dbReference>
<evidence type="ECO:0000256" key="3">
    <source>
        <dbReference type="ARBA" id="ARBA00022814"/>
    </source>
</evidence>
<feature type="compositionally biased region" description="Basic and acidic residues" evidence="8">
    <location>
        <begin position="439"/>
        <end position="448"/>
    </location>
</feature>
<dbReference type="RefSeq" id="WP_105482789.1">
    <property type="nucleotide sequence ID" value="NZ_NIGF01000003.1"/>
</dbReference>
<comment type="function">
    <text evidence="7">Participates in both transcription termination and antitermination.</text>
</comment>
<dbReference type="SUPFAM" id="SSF50249">
    <property type="entry name" value="Nucleic acid-binding proteins"/>
    <property type="match status" value="1"/>
</dbReference>
<dbReference type="GO" id="GO:0005829">
    <property type="term" value="C:cytosol"/>
    <property type="evidence" value="ECO:0007669"/>
    <property type="project" value="TreeGrafter"/>
</dbReference>
<comment type="subcellular location">
    <subcellularLocation>
        <location evidence="7">Cytoplasm</location>
    </subcellularLocation>
</comment>
<dbReference type="PROSITE" id="PS50084">
    <property type="entry name" value="KH_TYPE_1"/>
    <property type="match status" value="1"/>
</dbReference>
<keyword evidence="11" id="KW-1185">Reference proteome</keyword>
<dbReference type="FunFam" id="3.30.1480.10:FF:000002">
    <property type="entry name" value="Transcription termination/antitermination protein NusA"/>
    <property type="match status" value="1"/>
</dbReference>
<dbReference type="InterPro" id="IPR025249">
    <property type="entry name" value="TF_NusA_KH_1st"/>
</dbReference>
<dbReference type="Pfam" id="PF13184">
    <property type="entry name" value="KH_NusA_1st"/>
    <property type="match status" value="1"/>
</dbReference>
<dbReference type="SUPFAM" id="SSF54814">
    <property type="entry name" value="Prokaryotic type KH domain (KH-domain type II)"/>
    <property type="match status" value="2"/>
</dbReference>
<dbReference type="EMBL" id="NIGF01000003">
    <property type="protein sequence ID" value="PQV64917.1"/>
    <property type="molecule type" value="Genomic_DNA"/>
</dbReference>
<keyword evidence="2 7" id="KW-0963">Cytoplasm</keyword>
<dbReference type="SMART" id="SM00316">
    <property type="entry name" value="S1"/>
    <property type="match status" value="1"/>
</dbReference>
<dbReference type="CDD" id="cd02134">
    <property type="entry name" value="KH-II_NusA_rpt1"/>
    <property type="match status" value="1"/>
</dbReference>
<dbReference type="OrthoDB" id="9807233at2"/>
<dbReference type="InterPro" id="IPR013735">
    <property type="entry name" value="TF_NusA_N"/>
</dbReference>
<protein>
    <recommendedName>
        <fullName evidence="7">Transcription termination/antitermination protein NusA</fullName>
    </recommendedName>
</protein>
<dbReference type="InterPro" id="IPR009019">
    <property type="entry name" value="KH_sf_prok-type"/>
</dbReference>
<dbReference type="AlphaFoldDB" id="A0A2S8SVV4"/>
<reference evidence="10 11" key="1">
    <citation type="journal article" date="2018" name="Syst. Appl. Microbiol.">
        <title>Abditibacterium utsteinense sp. nov., the first cultivated member of candidate phylum FBP, isolated from ice-free Antarctic soil samples.</title>
        <authorList>
            <person name="Tahon G."/>
            <person name="Tytgat B."/>
            <person name="Lebbe L."/>
            <person name="Carlier A."/>
            <person name="Willems A."/>
        </authorList>
    </citation>
    <scope>NUCLEOTIDE SEQUENCE [LARGE SCALE GENOMIC DNA]</scope>
    <source>
        <strain evidence="10 11">LMG 29911</strain>
    </source>
</reference>
<dbReference type="InterPro" id="IPR058582">
    <property type="entry name" value="KH_NusA_2nd"/>
</dbReference>
<comment type="caution">
    <text evidence="10">The sequence shown here is derived from an EMBL/GenBank/DDBJ whole genome shotgun (WGS) entry which is preliminary data.</text>
</comment>
<dbReference type="NCBIfam" id="TIGR01953">
    <property type="entry name" value="NusA"/>
    <property type="match status" value="1"/>
</dbReference>
<dbReference type="Proteomes" id="UP000237684">
    <property type="component" value="Unassembled WGS sequence"/>
</dbReference>
<dbReference type="InterPro" id="IPR003029">
    <property type="entry name" value="S1_domain"/>
</dbReference>
<dbReference type="InterPro" id="IPR036555">
    <property type="entry name" value="NusA_N_sf"/>
</dbReference>
<gene>
    <name evidence="7" type="primary">nusA</name>
    <name evidence="10" type="ORF">B1R32_103184</name>
</gene>
<feature type="region of interest" description="Disordered" evidence="8">
    <location>
        <begin position="429"/>
        <end position="448"/>
    </location>
</feature>
<name>A0A2S8SVV4_9BACT</name>
<dbReference type="SMART" id="SM00322">
    <property type="entry name" value="KH"/>
    <property type="match status" value="2"/>
</dbReference>
<dbReference type="Pfam" id="PF26594">
    <property type="entry name" value="KH_NusA_2nd"/>
    <property type="match status" value="1"/>
</dbReference>
<evidence type="ECO:0000256" key="4">
    <source>
        <dbReference type="ARBA" id="ARBA00022884"/>
    </source>
</evidence>
<dbReference type="PANTHER" id="PTHR22648:SF0">
    <property type="entry name" value="TRANSCRIPTION TERMINATION_ANTITERMINATION PROTEIN NUSA"/>
    <property type="match status" value="1"/>
</dbReference>
<proteinExistence type="inferred from homology"/>
<dbReference type="SUPFAM" id="SSF69705">
    <property type="entry name" value="Transcription factor NusA, N-terminal domain"/>
    <property type="match status" value="1"/>
</dbReference>
<dbReference type="InterPro" id="IPR012340">
    <property type="entry name" value="NA-bd_OB-fold"/>
</dbReference>
<evidence type="ECO:0000256" key="6">
    <source>
        <dbReference type="ARBA" id="ARBA00023163"/>
    </source>
</evidence>
<dbReference type="FunFam" id="3.30.300.20:FF:000002">
    <property type="entry name" value="Transcription termination/antitermination protein NusA"/>
    <property type="match status" value="1"/>
</dbReference>
<dbReference type="GO" id="GO:0006353">
    <property type="term" value="P:DNA-templated transcription termination"/>
    <property type="evidence" value="ECO:0007669"/>
    <property type="project" value="UniProtKB-UniRule"/>
</dbReference>
<dbReference type="InterPro" id="IPR030842">
    <property type="entry name" value="TF_NusA_bacterial"/>
</dbReference>
<keyword evidence="4 7" id="KW-0694">RNA-binding</keyword>
<dbReference type="FunFam" id="3.30.300.20:FF:000005">
    <property type="entry name" value="Transcription termination/antitermination protein NusA"/>
    <property type="match status" value="1"/>
</dbReference>
<dbReference type="InParanoid" id="A0A2S8SVV4"/>
<comment type="subunit">
    <text evidence="7">Monomer. Binds directly to the core enzyme of the DNA-dependent RNA polymerase and to nascent RNA.</text>
</comment>
<dbReference type="InterPro" id="IPR010213">
    <property type="entry name" value="TF_NusA"/>
</dbReference>
<dbReference type="Pfam" id="PF08529">
    <property type="entry name" value="NusA_N"/>
    <property type="match status" value="1"/>
</dbReference>
<accession>A0A2S8SVV4</accession>
<comment type="similarity">
    <text evidence="7">Belongs to the NusA family.</text>
</comment>
<dbReference type="Gene3D" id="3.30.300.20">
    <property type="match status" value="2"/>
</dbReference>
<dbReference type="CDD" id="cd22529">
    <property type="entry name" value="KH-II_NusA_rpt2"/>
    <property type="match status" value="1"/>
</dbReference>
<evidence type="ECO:0000256" key="1">
    <source>
        <dbReference type="ARBA" id="ARBA00022472"/>
    </source>
</evidence>
<keyword evidence="3 7" id="KW-0889">Transcription antitermination</keyword>
<feature type="domain" description="S1 motif" evidence="9">
    <location>
        <begin position="148"/>
        <end position="212"/>
    </location>
</feature>
<evidence type="ECO:0000256" key="2">
    <source>
        <dbReference type="ARBA" id="ARBA00022490"/>
    </source>
</evidence>
<dbReference type="PANTHER" id="PTHR22648">
    <property type="entry name" value="TRANSCRIPTION TERMINATION FACTOR NUSA"/>
    <property type="match status" value="1"/>
</dbReference>
<evidence type="ECO:0000313" key="10">
    <source>
        <dbReference type="EMBL" id="PQV64917.1"/>
    </source>
</evidence>
<keyword evidence="5 7" id="KW-0805">Transcription regulation</keyword>
<dbReference type="CDD" id="cd04455">
    <property type="entry name" value="S1_NusA"/>
    <property type="match status" value="1"/>
</dbReference>
<dbReference type="Gene3D" id="2.40.50.140">
    <property type="entry name" value="Nucleic acid-binding proteins"/>
    <property type="match status" value="1"/>
</dbReference>
<dbReference type="InterPro" id="IPR004087">
    <property type="entry name" value="KH_dom"/>
</dbReference>
<dbReference type="HAMAP" id="MF_00945_B">
    <property type="entry name" value="NusA_B"/>
    <property type="match status" value="1"/>
</dbReference>
<dbReference type="Pfam" id="PF00575">
    <property type="entry name" value="S1"/>
    <property type="match status" value="1"/>
</dbReference>
<sequence length="448" mass="48958">MALAKAPKKTVQESRSEMLEALKHVSEEKNIPVETLIESIEGALVSAYKRAFGGTGTVRIAANFETNDFQVFAQKLVVQRALNENTEVEWKEAREQDPNVNLGDVMEREVTPVDFGRIAALTAKQVLMQKLREAEREQVVSEYSDKQGQLFRGIVQRIERGDAILQVGKAEAMLPRKEQAQGESYRFGESYFVFVVDVRQGYRGPSIVVSRTHPGLVRQLFTREVPEIGDGIVEINAVAREAGQRSKIAVSASNPDVDPVGACVGPRGSRVSKVVAELGNEKVDIVRWNEDPILYITNALSPAQITKVITVAEDAGTGTATVIVSEDQQSLAIGKQGQNVRLAAKLTGWRIDIRTEKQYAEEQAKKMFQYGTPVPAPAIVRESESELEQLFKVDGEEANSESTLETGSAAPVSDVELFAVETAVTPVSDATDDVLSDATEPKDDALTA</sequence>
<keyword evidence="1 7" id="KW-0806">Transcription termination</keyword>
<dbReference type="GO" id="GO:0003723">
    <property type="term" value="F:RNA binding"/>
    <property type="evidence" value="ECO:0007669"/>
    <property type="project" value="UniProtKB-UniRule"/>
</dbReference>
<organism evidence="10 11">
    <name type="scientific">Abditibacterium utsteinense</name>
    <dbReference type="NCBI Taxonomy" id="1960156"/>
    <lineage>
        <taxon>Bacteria</taxon>
        <taxon>Pseudomonadati</taxon>
        <taxon>Abditibacteriota</taxon>
        <taxon>Abditibacteriia</taxon>
        <taxon>Abditibacteriales</taxon>
        <taxon>Abditibacteriaceae</taxon>
        <taxon>Abditibacterium</taxon>
    </lineage>
</organism>